<reference evidence="1" key="1">
    <citation type="journal article" date="2021" name="Proc. Natl. Acad. Sci. U.S.A.">
        <title>A Catalog of Tens of Thousands of Viruses from Human Metagenomes Reveals Hidden Associations with Chronic Diseases.</title>
        <authorList>
            <person name="Tisza M.J."/>
            <person name="Buck C.B."/>
        </authorList>
    </citation>
    <scope>NUCLEOTIDE SEQUENCE</scope>
    <source>
        <strain evidence="1">Cthae16</strain>
    </source>
</reference>
<evidence type="ECO:0000313" key="1">
    <source>
        <dbReference type="EMBL" id="DAF97128.1"/>
    </source>
</evidence>
<sequence>MRIKIKIVNNRELVSAITNLLPMPTTPKCWKRLNAHKNKNRE</sequence>
<protein>
    <submittedName>
        <fullName evidence="1">Uncharacterized protein</fullName>
    </submittedName>
</protein>
<dbReference type="EMBL" id="BK016126">
    <property type="protein sequence ID" value="DAF97128.1"/>
    <property type="molecule type" value="Genomic_DNA"/>
</dbReference>
<name>A0A8S5URK2_9CAUD</name>
<proteinExistence type="predicted"/>
<accession>A0A8S5URK2</accession>
<organism evidence="1">
    <name type="scientific">Siphoviridae sp. cthae16</name>
    <dbReference type="NCBI Taxonomy" id="2825617"/>
    <lineage>
        <taxon>Viruses</taxon>
        <taxon>Duplodnaviria</taxon>
        <taxon>Heunggongvirae</taxon>
        <taxon>Uroviricota</taxon>
        <taxon>Caudoviricetes</taxon>
    </lineage>
</organism>